<dbReference type="EMBL" id="JALLPB020000381">
    <property type="protein sequence ID" value="KAL3809751.1"/>
    <property type="molecule type" value="Genomic_DNA"/>
</dbReference>
<sequence length="183" mass="19938">MPLAIREKIVGKHNHVELTGPATVQVVNSWERLITMKNNTTMTTMKGVGLLLSAILPLSSPPTMIMLVKPVPGFGSGNQLLINSTTCINDDDVDEECGMIANEDNEDRSGGDGGGAVTREEYNKRPPFTFGNNNQTCISMHVRLDCHIFGSDRSLLSQPPSVESVPYLASLECFCNNNHYLTA</sequence>
<protein>
    <submittedName>
        <fullName evidence="2">Uncharacterized protein</fullName>
    </submittedName>
</protein>
<name>A0ABD3RE13_9STRA</name>
<keyword evidence="3" id="KW-1185">Reference proteome</keyword>
<evidence type="ECO:0000313" key="3">
    <source>
        <dbReference type="Proteomes" id="UP001530377"/>
    </source>
</evidence>
<accession>A0ABD3RE13</accession>
<evidence type="ECO:0000313" key="2">
    <source>
        <dbReference type="EMBL" id="KAL3809751.1"/>
    </source>
</evidence>
<dbReference type="AlphaFoldDB" id="A0ABD3RE13"/>
<gene>
    <name evidence="2" type="ORF">ACHAXA_009253</name>
</gene>
<comment type="caution">
    <text evidence="2">The sequence shown here is derived from an EMBL/GenBank/DDBJ whole genome shotgun (WGS) entry which is preliminary data.</text>
</comment>
<evidence type="ECO:0000256" key="1">
    <source>
        <dbReference type="SAM" id="MobiDB-lite"/>
    </source>
</evidence>
<feature type="region of interest" description="Disordered" evidence="1">
    <location>
        <begin position="102"/>
        <end position="126"/>
    </location>
</feature>
<dbReference type="Proteomes" id="UP001530377">
    <property type="component" value="Unassembled WGS sequence"/>
</dbReference>
<reference evidence="2 3" key="1">
    <citation type="submission" date="2024-10" db="EMBL/GenBank/DDBJ databases">
        <title>Updated reference genomes for cyclostephanoid diatoms.</title>
        <authorList>
            <person name="Roberts W.R."/>
            <person name="Alverson A.J."/>
        </authorList>
    </citation>
    <scope>NUCLEOTIDE SEQUENCE [LARGE SCALE GENOMIC DNA]</scope>
    <source>
        <strain evidence="2 3">AJA228-03</strain>
    </source>
</reference>
<feature type="non-terminal residue" evidence="2">
    <location>
        <position position="183"/>
    </location>
</feature>
<organism evidence="2 3">
    <name type="scientific">Cyclostephanos tholiformis</name>
    <dbReference type="NCBI Taxonomy" id="382380"/>
    <lineage>
        <taxon>Eukaryota</taxon>
        <taxon>Sar</taxon>
        <taxon>Stramenopiles</taxon>
        <taxon>Ochrophyta</taxon>
        <taxon>Bacillariophyta</taxon>
        <taxon>Coscinodiscophyceae</taxon>
        <taxon>Thalassiosirophycidae</taxon>
        <taxon>Stephanodiscales</taxon>
        <taxon>Stephanodiscaceae</taxon>
        <taxon>Cyclostephanos</taxon>
    </lineage>
</organism>
<proteinExistence type="predicted"/>